<dbReference type="PANTHER" id="PTHR11102">
    <property type="entry name" value="SEL-1-LIKE PROTEIN"/>
    <property type="match status" value="1"/>
</dbReference>
<feature type="compositionally biased region" description="Basic and acidic residues" evidence="2">
    <location>
        <begin position="76"/>
        <end position="94"/>
    </location>
</feature>
<feature type="compositionally biased region" description="Basic and acidic residues" evidence="2">
    <location>
        <begin position="352"/>
        <end position="369"/>
    </location>
</feature>
<dbReference type="PANTHER" id="PTHR11102:SF160">
    <property type="entry name" value="ERAD-ASSOCIATED E3 UBIQUITIN-PROTEIN LIGASE COMPONENT HRD3"/>
    <property type="match status" value="1"/>
</dbReference>
<comment type="similarity">
    <text evidence="1">Belongs to the sel-1 family.</text>
</comment>
<dbReference type="InterPro" id="IPR011990">
    <property type="entry name" value="TPR-like_helical_dom_sf"/>
</dbReference>
<dbReference type="EMBL" id="AGNL01047441">
    <property type="protein sequence ID" value="EJK46955.1"/>
    <property type="molecule type" value="Genomic_DNA"/>
</dbReference>
<organism evidence="3 4">
    <name type="scientific">Thalassiosira oceanica</name>
    <name type="common">Marine diatom</name>
    <dbReference type="NCBI Taxonomy" id="159749"/>
    <lineage>
        <taxon>Eukaryota</taxon>
        <taxon>Sar</taxon>
        <taxon>Stramenopiles</taxon>
        <taxon>Ochrophyta</taxon>
        <taxon>Bacillariophyta</taxon>
        <taxon>Coscinodiscophyceae</taxon>
        <taxon>Thalassiosirophycidae</taxon>
        <taxon>Thalassiosirales</taxon>
        <taxon>Thalassiosiraceae</taxon>
        <taxon>Thalassiosira</taxon>
    </lineage>
</organism>
<dbReference type="Gene3D" id="1.25.40.10">
    <property type="entry name" value="Tetratricopeptide repeat domain"/>
    <property type="match status" value="1"/>
</dbReference>
<dbReference type="InterPro" id="IPR006597">
    <property type="entry name" value="Sel1-like"/>
</dbReference>
<accession>K0R3L9</accession>
<reference evidence="3 4" key="1">
    <citation type="journal article" date="2012" name="Genome Biol.">
        <title>Genome and low-iron response of an oceanic diatom adapted to chronic iron limitation.</title>
        <authorList>
            <person name="Lommer M."/>
            <person name="Specht M."/>
            <person name="Roy A.S."/>
            <person name="Kraemer L."/>
            <person name="Andreson R."/>
            <person name="Gutowska M.A."/>
            <person name="Wolf J."/>
            <person name="Bergner S.V."/>
            <person name="Schilhabel M.B."/>
            <person name="Klostermeier U.C."/>
            <person name="Beiko R.G."/>
            <person name="Rosenstiel P."/>
            <person name="Hippler M."/>
            <person name="Laroche J."/>
        </authorList>
    </citation>
    <scope>NUCLEOTIDE SEQUENCE [LARGE SCALE GENOMIC DNA]</scope>
    <source>
        <strain evidence="3 4">CCMP1005</strain>
    </source>
</reference>
<proteinExistence type="inferred from homology"/>
<sequence>MSAATENFQSADACSQQHIVRRSIVCGVRACPYLISANNQQKARKGKESGWPPLSAASYWHGTADEGLQGGVGRRRTGERAAKGRGSDTGERAGGRQENFKYCSVDCQKRHRKSHKNECKKRAQELKDERLFGTGLEFFLGDCPVCLVPMPIDAKDRCFTPCCMKILCLGCELAAHYAGSEVGSNICPFCRNDNRVPSEIQLAAMQSRIDSGDAEAFDKMGSYFHLGHDGLPKDDMRAVELWTEAARLGSINAHASLADAYGSHTGSYEVKKDQKICRYHLEQAAMGGHHIARNGLGYDELQKNRYDCAVRHFMIAAKMGHDLSLKNIGDMFRAGQATKEDYAEALRGYQDALKKRSSPDRDRAEDNRRQLNVPQLGIYPNSLEYVPPTSL</sequence>
<dbReference type="Proteomes" id="UP000266841">
    <property type="component" value="Unassembled WGS sequence"/>
</dbReference>
<name>K0R3L9_THAOC</name>
<evidence type="ECO:0000256" key="2">
    <source>
        <dbReference type="SAM" id="MobiDB-lite"/>
    </source>
</evidence>
<evidence type="ECO:0000313" key="4">
    <source>
        <dbReference type="Proteomes" id="UP000266841"/>
    </source>
</evidence>
<dbReference type="InterPro" id="IPR050767">
    <property type="entry name" value="Sel1_AlgK"/>
</dbReference>
<evidence type="ECO:0000256" key="1">
    <source>
        <dbReference type="ARBA" id="ARBA00038101"/>
    </source>
</evidence>
<dbReference type="Pfam" id="PF08238">
    <property type="entry name" value="Sel1"/>
    <property type="match status" value="2"/>
</dbReference>
<dbReference type="SUPFAM" id="SSF144232">
    <property type="entry name" value="HIT/MYND zinc finger-like"/>
    <property type="match status" value="1"/>
</dbReference>
<dbReference type="AlphaFoldDB" id="K0R3L9"/>
<dbReference type="SMART" id="SM00671">
    <property type="entry name" value="SEL1"/>
    <property type="match status" value="3"/>
</dbReference>
<gene>
    <name evidence="3" type="ORF">THAOC_34357</name>
</gene>
<evidence type="ECO:0000313" key="3">
    <source>
        <dbReference type="EMBL" id="EJK46955.1"/>
    </source>
</evidence>
<protein>
    <submittedName>
        <fullName evidence="3">Uncharacterized protein</fullName>
    </submittedName>
</protein>
<keyword evidence="4" id="KW-1185">Reference proteome</keyword>
<comment type="caution">
    <text evidence="3">The sequence shown here is derived from an EMBL/GenBank/DDBJ whole genome shotgun (WGS) entry which is preliminary data.</text>
</comment>
<dbReference type="Gene3D" id="6.10.140.2220">
    <property type="match status" value="1"/>
</dbReference>
<feature type="region of interest" description="Disordered" evidence="2">
    <location>
        <begin position="65"/>
        <end position="94"/>
    </location>
</feature>
<feature type="region of interest" description="Disordered" evidence="2">
    <location>
        <begin position="352"/>
        <end position="371"/>
    </location>
</feature>
<dbReference type="SUPFAM" id="SSF81901">
    <property type="entry name" value="HCP-like"/>
    <property type="match status" value="1"/>
</dbReference>